<dbReference type="Gene3D" id="3.80.10.10">
    <property type="entry name" value="Ribonuclease Inhibitor"/>
    <property type="match status" value="1"/>
</dbReference>
<keyword evidence="1" id="KW-0433">Leucine-rich repeat</keyword>
<dbReference type="SUPFAM" id="SSF52058">
    <property type="entry name" value="L domain-like"/>
    <property type="match status" value="1"/>
</dbReference>
<sequence length="180" mass="20258">MTRFFVLLLLLVSSAVAVTRNERGALKLLYWATQGQRWVGQWDIQNERSDPCLDNWYGIVCDRNGRIKSIRLANNNLVGVLPSEFPRKDLGGLQELDLSSNSLTGYVPETLSLLTALRTLRLDQNHFIGAIPASLAELTKLEFLELQANNFDVLNQYGGVLPEIVQRLNDPDGRHCHIIS</sequence>
<dbReference type="PANTHER" id="PTHR48010">
    <property type="entry name" value="OS05G0588300 PROTEIN"/>
    <property type="match status" value="1"/>
</dbReference>
<feature type="signal peptide" evidence="3">
    <location>
        <begin position="1"/>
        <end position="17"/>
    </location>
</feature>
<evidence type="ECO:0000313" key="4">
    <source>
        <dbReference type="EMBL" id="OWZ23540.1"/>
    </source>
</evidence>
<feature type="chain" id="PRO_5013234364" evidence="3">
    <location>
        <begin position="18"/>
        <end position="180"/>
    </location>
</feature>
<name>A0A225X2V9_9STRA</name>
<dbReference type="STRING" id="4795.A0A225X2V9"/>
<gene>
    <name evidence="4" type="ORF">PHMEG_0001566</name>
</gene>
<accession>A0A225X2V9</accession>
<evidence type="ECO:0000256" key="1">
    <source>
        <dbReference type="ARBA" id="ARBA00022614"/>
    </source>
</evidence>
<keyword evidence="2" id="KW-0677">Repeat</keyword>
<keyword evidence="5" id="KW-1185">Reference proteome</keyword>
<evidence type="ECO:0000256" key="3">
    <source>
        <dbReference type="SAM" id="SignalP"/>
    </source>
</evidence>
<keyword evidence="3" id="KW-0732">Signal</keyword>
<organism evidence="4 5">
    <name type="scientific">Phytophthora megakarya</name>
    <dbReference type="NCBI Taxonomy" id="4795"/>
    <lineage>
        <taxon>Eukaryota</taxon>
        <taxon>Sar</taxon>
        <taxon>Stramenopiles</taxon>
        <taxon>Oomycota</taxon>
        <taxon>Peronosporomycetes</taxon>
        <taxon>Peronosporales</taxon>
        <taxon>Peronosporaceae</taxon>
        <taxon>Phytophthora</taxon>
    </lineage>
</organism>
<dbReference type="EMBL" id="NBNE01000057">
    <property type="protein sequence ID" value="OWZ23540.1"/>
    <property type="molecule type" value="Genomic_DNA"/>
</dbReference>
<dbReference type="OrthoDB" id="776842at2759"/>
<dbReference type="InterPro" id="IPR001611">
    <property type="entry name" value="Leu-rich_rpt"/>
</dbReference>
<reference evidence="5" key="1">
    <citation type="submission" date="2017-03" db="EMBL/GenBank/DDBJ databases">
        <title>Phytopthora megakarya and P. palmivora, two closely related causual agents of cacao black pod achieved similar genome size and gene model numbers by different mechanisms.</title>
        <authorList>
            <person name="Ali S."/>
            <person name="Shao J."/>
            <person name="Larry D.J."/>
            <person name="Kronmiller B."/>
            <person name="Shen D."/>
            <person name="Strem M.D."/>
            <person name="Melnick R.L."/>
            <person name="Guiltinan M.J."/>
            <person name="Tyler B.M."/>
            <person name="Meinhardt L.W."/>
            <person name="Bailey B.A."/>
        </authorList>
    </citation>
    <scope>NUCLEOTIDE SEQUENCE [LARGE SCALE GENOMIC DNA]</scope>
    <source>
        <strain evidence="5">zdho120</strain>
    </source>
</reference>
<dbReference type="FunFam" id="3.80.10.10:FF:000041">
    <property type="entry name" value="LRR receptor-like serine/threonine-protein kinase ERECTA"/>
    <property type="match status" value="1"/>
</dbReference>
<dbReference type="AlphaFoldDB" id="A0A225X2V9"/>
<proteinExistence type="predicted"/>
<dbReference type="Pfam" id="PF13855">
    <property type="entry name" value="LRR_8"/>
    <property type="match status" value="1"/>
</dbReference>
<protein>
    <submittedName>
        <fullName evidence="4">Putative LRR protein</fullName>
    </submittedName>
</protein>
<dbReference type="InterPro" id="IPR032675">
    <property type="entry name" value="LRR_dom_sf"/>
</dbReference>
<dbReference type="InterPro" id="IPR050994">
    <property type="entry name" value="At_inactive_RLKs"/>
</dbReference>
<dbReference type="Proteomes" id="UP000198211">
    <property type="component" value="Unassembled WGS sequence"/>
</dbReference>
<comment type="caution">
    <text evidence="4">The sequence shown here is derived from an EMBL/GenBank/DDBJ whole genome shotgun (WGS) entry which is preliminary data.</text>
</comment>
<evidence type="ECO:0000313" key="5">
    <source>
        <dbReference type="Proteomes" id="UP000198211"/>
    </source>
</evidence>
<evidence type="ECO:0000256" key="2">
    <source>
        <dbReference type="ARBA" id="ARBA00022737"/>
    </source>
</evidence>
<dbReference type="PANTHER" id="PTHR48010:SF55">
    <property type="entry name" value="OS01G0607900 PROTEIN"/>
    <property type="match status" value="1"/>
</dbReference>